<keyword evidence="9 12" id="KW-0324">Glycolysis</keyword>
<dbReference type="InterPro" id="IPR020811">
    <property type="entry name" value="Enolase_N"/>
</dbReference>
<feature type="binding site" evidence="14">
    <location>
        <position position="289"/>
    </location>
    <ligand>
        <name>substrate</name>
    </ligand>
</feature>
<comment type="caution">
    <text evidence="18">The sequence shown here is derived from an EMBL/GenBank/DDBJ whole genome shotgun (WGS) entry which is preliminary data.</text>
</comment>
<evidence type="ECO:0000256" key="11">
    <source>
        <dbReference type="ARBA" id="ARBA00045763"/>
    </source>
</evidence>
<feature type="binding site" evidence="12">
    <location>
        <position position="163"/>
    </location>
    <ligand>
        <name>(2R)-2-phosphoglycerate</name>
        <dbReference type="ChEBI" id="CHEBI:58289"/>
    </ligand>
</feature>
<dbReference type="GO" id="GO:0004634">
    <property type="term" value="F:phosphopyruvate hydratase activity"/>
    <property type="evidence" value="ECO:0007669"/>
    <property type="project" value="UniProtKB-UniRule"/>
</dbReference>
<keyword evidence="10 12" id="KW-0456">Lyase</keyword>
<dbReference type="SFLD" id="SFLDF00002">
    <property type="entry name" value="enolase"/>
    <property type="match status" value="1"/>
</dbReference>
<dbReference type="Gene3D" id="3.30.390.10">
    <property type="entry name" value="Enolase-like, N-terminal domain"/>
    <property type="match status" value="1"/>
</dbReference>
<evidence type="ECO:0000256" key="8">
    <source>
        <dbReference type="ARBA" id="ARBA00022842"/>
    </source>
</evidence>
<protein>
    <recommendedName>
        <fullName evidence="4 12">Enolase</fullName>
        <ecNumber evidence="3 12">4.2.1.11</ecNumber>
    </recommendedName>
    <alternativeName>
        <fullName evidence="12">2-phospho-D-glycerate hydro-lyase</fullName>
    </alternativeName>
    <alternativeName>
        <fullName evidence="12">2-phosphoglycerate dehydratase</fullName>
    </alternativeName>
</protein>
<dbReference type="InterPro" id="IPR029017">
    <property type="entry name" value="Enolase-like_N"/>
</dbReference>
<dbReference type="GO" id="GO:0009986">
    <property type="term" value="C:cell surface"/>
    <property type="evidence" value="ECO:0007669"/>
    <property type="project" value="UniProtKB-SubCell"/>
</dbReference>
<dbReference type="SUPFAM" id="SSF54826">
    <property type="entry name" value="Enolase N-terminal domain-like"/>
    <property type="match status" value="1"/>
</dbReference>
<feature type="binding site" evidence="12">
    <location>
        <position position="341"/>
    </location>
    <ligand>
        <name>(2R)-2-phosphoglycerate</name>
        <dbReference type="ChEBI" id="CHEBI:58289"/>
    </ligand>
</feature>
<dbReference type="InterPro" id="IPR020809">
    <property type="entry name" value="Enolase_CS"/>
</dbReference>
<comment type="cofactor">
    <cofactor evidence="15">
        <name>Mg(2+)</name>
        <dbReference type="ChEBI" id="CHEBI:18420"/>
    </cofactor>
    <text evidence="15">Mg(2+) is required for catalysis and for stabilizing the dimer.</text>
</comment>
<accession>A0A4R6WCC5</accession>
<dbReference type="GO" id="GO:0005576">
    <property type="term" value="C:extracellular region"/>
    <property type="evidence" value="ECO:0007669"/>
    <property type="project" value="UniProtKB-SubCell"/>
</dbReference>
<evidence type="ECO:0000256" key="7">
    <source>
        <dbReference type="ARBA" id="ARBA00022723"/>
    </source>
</evidence>
<organism evidence="18 19">
    <name type="scientific">Sphingobacterium yanglingense</name>
    <dbReference type="NCBI Taxonomy" id="1437280"/>
    <lineage>
        <taxon>Bacteria</taxon>
        <taxon>Pseudomonadati</taxon>
        <taxon>Bacteroidota</taxon>
        <taxon>Sphingobacteriia</taxon>
        <taxon>Sphingobacteriales</taxon>
        <taxon>Sphingobacteriaceae</taxon>
        <taxon>Sphingobacterium</taxon>
    </lineage>
</organism>
<gene>
    <name evidence="12" type="primary">eno</name>
    <name evidence="18" type="ORF">CLV99_2614</name>
</gene>
<evidence type="ECO:0000256" key="4">
    <source>
        <dbReference type="ARBA" id="ARBA00017068"/>
    </source>
</evidence>
<dbReference type="EC" id="4.2.1.11" evidence="3 12"/>
<evidence type="ECO:0000256" key="10">
    <source>
        <dbReference type="ARBA" id="ARBA00023239"/>
    </source>
</evidence>
<dbReference type="PANTHER" id="PTHR11902">
    <property type="entry name" value="ENOLASE"/>
    <property type="match status" value="1"/>
</dbReference>
<keyword evidence="8 12" id="KW-0460">Magnesium</keyword>
<comment type="cofactor">
    <cofactor evidence="12">
        <name>Mg(2+)</name>
        <dbReference type="ChEBI" id="CHEBI:18420"/>
    </cofactor>
    <text evidence="12">Binds a second Mg(2+) ion via substrate during catalysis.</text>
</comment>
<dbReference type="AlphaFoldDB" id="A0A4R6WCC5"/>
<dbReference type="SFLD" id="SFLDS00001">
    <property type="entry name" value="Enolase"/>
    <property type="match status" value="1"/>
</dbReference>
<name>A0A4R6WCC5_9SPHI</name>
<dbReference type="SUPFAM" id="SSF51604">
    <property type="entry name" value="Enolase C-terminal domain-like"/>
    <property type="match status" value="1"/>
</dbReference>
<dbReference type="Pfam" id="PF00113">
    <property type="entry name" value="Enolase_C"/>
    <property type="match status" value="1"/>
</dbReference>
<dbReference type="FunFam" id="3.20.20.120:FF:000001">
    <property type="entry name" value="Enolase"/>
    <property type="match status" value="1"/>
</dbReference>
<comment type="function">
    <text evidence="11 12">Catalyzes the reversible conversion of 2-phosphoglycerate (2-PG) into phosphoenolpyruvate (PEP). It is essential for the degradation of carbohydrates via glycolysis.</text>
</comment>
<dbReference type="HAMAP" id="MF_00318">
    <property type="entry name" value="Enolase"/>
    <property type="match status" value="1"/>
</dbReference>
<feature type="binding site" evidence="12">
    <location>
        <position position="392"/>
    </location>
    <ligand>
        <name>(2R)-2-phosphoglycerate</name>
        <dbReference type="ChEBI" id="CHEBI:58289"/>
    </ligand>
</feature>
<feature type="active site" description="Proton acceptor" evidence="12 13">
    <location>
        <position position="341"/>
    </location>
</feature>
<dbReference type="Pfam" id="PF03952">
    <property type="entry name" value="Enolase_N"/>
    <property type="match status" value="1"/>
</dbReference>
<dbReference type="PROSITE" id="PS00164">
    <property type="entry name" value="ENOLASE"/>
    <property type="match status" value="1"/>
</dbReference>
<evidence type="ECO:0000259" key="16">
    <source>
        <dbReference type="SMART" id="SM01192"/>
    </source>
</evidence>
<dbReference type="SMART" id="SM01192">
    <property type="entry name" value="Enolase_C"/>
    <property type="match status" value="1"/>
</dbReference>
<dbReference type="CDD" id="cd03313">
    <property type="entry name" value="enolase"/>
    <property type="match status" value="1"/>
</dbReference>
<keyword evidence="5 12" id="KW-0963">Cytoplasm</keyword>
<dbReference type="SMART" id="SM01193">
    <property type="entry name" value="Enolase_N"/>
    <property type="match status" value="1"/>
</dbReference>
<dbReference type="UniPathway" id="UPA00109">
    <property type="reaction ID" value="UER00187"/>
</dbReference>
<evidence type="ECO:0000313" key="18">
    <source>
        <dbReference type="EMBL" id="TDQ77215.1"/>
    </source>
</evidence>
<dbReference type="RefSeq" id="WP_133584852.1">
    <property type="nucleotide sequence ID" value="NZ_SNYV01000014.1"/>
</dbReference>
<evidence type="ECO:0000256" key="6">
    <source>
        <dbReference type="ARBA" id="ARBA00022525"/>
    </source>
</evidence>
<feature type="binding site" evidence="14">
    <location>
        <position position="155"/>
    </location>
    <ligand>
        <name>substrate</name>
    </ligand>
</feature>
<evidence type="ECO:0000256" key="15">
    <source>
        <dbReference type="PIRSR" id="PIRSR001400-3"/>
    </source>
</evidence>
<dbReference type="PANTHER" id="PTHR11902:SF1">
    <property type="entry name" value="ENOLASE"/>
    <property type="match status" value="1"/>
</dbReference>
<comment type="subcellular location">
    <subcellularLocation>
        <location evidence="12">Cytoplasm</location>
    </subcellularLocation>
    <subcellularLocation>
        <location evidence="12">Secreted</location>
    </subcellularLocation>
    <subcellularLocation>
        <location evidence="12">Cell surface</location>
    </subcellularLocation>
    <text evidence="12">Fractions of enolase are present in both the cytoplasm and on the cell surface.</text>
</comment>
<dbReference type="NCBIfam" id="TIGR01060">
    <property type="entry name" value="eno"/>
    <property type="match status" value="1"/>
</dbReference>
<dbReference type="SFLD" id="SFLDG00178">
    <property type="entry name" value="enolase"/>
    <property type="match status" value="1"/>
</dbReference>
<evidence type="ECO:0000256" key="13">
    <source>
        <dbReference type="PIRSR" id="PIRSR001400-1"/>
    </source>
</evidence>
<feature type="binding site" evidence="14">
    <location>
        <position position="392"/>
    </location>
    <ligand>
        <name>substrate</name>
    </ligand>
</feature>
<dbReference type="GO" id="GO:0006096">
    <property type="term" value="P:glycolytic process"/>
    <property type="evidence" value="ECO:0007669"/>
    <property type="project" value="UniProtKB-UniRule"/>
</dbReference>
<dbReference type="InterPro" id="IPR036849">
    <property type="entry name" value="Enolase-like_C_sf"/>
</dbReference>
<dbReference type="FunFam" id="3.30.390.10:FF:000001">
    <property type="entry name" value="Enolase"/>
    <property type="match status" value="1"/>
</dbReference>
<keyword evidence="6 12" id="KW-0964">Secreted</keyword>
<evidence type="ECO:0000256" key="9">
    <source>
        <dbReference type="ARBA" id="ARBA00023152"/>
    </source>
</evidence>
<dbReference type="GO" id="GO:0000015">
    <property type="term" value="C:phosphopyruvate hydratase complex"/>
    <property type="evidence" value="ECO:0007669"/>
    <property type="project" value="InterPro"/>
</dbReference>
<feature type="active site" description="Proton donor" evidence="12 13">
    <location>
        <position position="205"/>
    </location>
</feature>
<evidence type="ECO:0000256" key="1">
    <source>
        <dbReference type="ARBA" id="ARBA00005031"/>
    </source>
</evidence>
<sequence>MSLIIDVHARQILDSRGNPTIEVDVTTQNGFVGRAAVPSGASTGVHEAVELRDGDKAKYLGKGVLKAVENVNTVIAQALEGVDVFEQNAIDKIMIDLDGTENKGKLGANAILGVSLAVAKAAAQESRQPLYRYIGGVNANTLPIPMMNIINGGSHSDAPIAFQEFMIMPVGAPSFSEALRWGTEVFHSLKKILHDRGLSTAVGDEGGFAPTFEGTEDAIETVLKAIESAGYTPGVDICLALDCAASEFYVNGKYDYTKFEGEKGAVRSSEEQAAYLAELSEKYPIISIEDGMQEDDWSGWKLLTEKIGGRVQLVGDDLFVTNTKRLQQGIDTDTANSILVKVNQIGSLTETINAVTLAQNSGYTSVMSHRSGETEDFTIADLAVALNCGQIKTGSASRSDRMAKYNQLLRIEEELGANARFIGKDFKFAIKKK</sequence>
<feature type="binding site" evidence="12 15">
    <location>
        <position position="289"/>
    </location>
    <ligand>
        <name>Mg(2+)</name>
        <dbReference type="ChEBI" id="CHEBI:18420"/>
    </ligand>
</feature>
<evidence type="ECO:0000256" key="3">
    <source>
        <dbReference type="ARBA" id="ARBA00012058"/>
    </source>
</evidence>
<feature type="domain" description="Enolase C-terminal TIM barrel" evidence="16">
    <location>
        <begin position="139"/>
        <end position="429"/>
    </location>
</feature>
<feature type="binding site" evidence="12">
    <location>
        <position position="371"/>
    </location>
    <ligand>
        <name>(2R)-2-phosphoglycerate</name>
        <dbReference type="ChEBI" id="CHEBI:58289"/>
    </ligand>
</feature>
<evidence type="ECO:0000313" key="19">
    <source>
        <dbReference type="Proteomes" id="UP000295292"/>
    </source>
</evidence>
<keyword evidence="7 12" id="KW-0479">Metal-binding</keyword>
<dbReference type="InterPro" id="IPR000941">
    <property type="entry name" value="Enolase"/>
</dbReference>
<dbReference type="PIRSF" id="PIRSF001400">
    <property type="entry name" value="Enolase"/>
    <property type="match status" value="1"/>
</dbReference>
<feature type="binding site" evidence="12 15">
    <location>
        <position position="316"/>
    </location>
    <ligand>
        <name>Mg(2+)</name>
        <dbReference type="ChEBI" id="CHEBI:18420"/>
    </ligand>
</feature>
<dbReference type="OrthoDB" id="9804716at2"/>
<keyword evidence="19" id="KW-1185">Reference proteome</keyword>
<dbReference type="PRINTS" id="PR00148">
    <property type="entry name" value="ENOLASE"/>
</dbReference>
<evidence type="ECO:0000259" key="17">
    <source>
        <dbReference type="SMART" id="SM01193"/>
    </source>
</evidence>
<dbReference type="InterPro" id="IPR020810">
    <property type="entry name" value="Enolase_C"/>
</dbReference>
<evidence type="ECO:0000256" key="14">
    <source>
        <dbReference type="PIRSR" id="PIRSR001400-2"/>
    </source>
</evidence>
<feature type="binding site" evidence="14">
    <location>
        <begin position="368"/>
        <end position="371"/>
    </location>
    <ligand>
        <name>substrate</name>
    </ligand>
</feature>
<comment type="catalytic activity">
    <reaction evidence="12">
        <text>(2R)-2-phosphoglycerate = phosphoenolpyruvate + H2O</text>
        <dbReference type="Rhea" id="RHEA:10164"/>
        <dbReference type="ChEBI" id="CHEBI:15377"/>
        <dbReference type="ChEBI" id="CHEBI:58289"/>
        <dbReference type="ChEBI" id="CHEBI:58702"/>
        <dbReference type="EC" id="4.2.1.11"/>
    </reaction>
</comment>
<evidence type="ECO:0000256" key="5">
    <source>
        <dbReference type="ARBA" id="ARBA00022490"/>
    </source>
</evidence>
<dbReference type="GO" id="GO:0000287">
    <property type="term" value="F:magnesium ion binding"/>
    <property type="evidence" value="ECO:0007669"/>
    <property type="project" value="UniProtKB-UniRule"/>
</dbReference>
<feature type="domain" description="Enolase N-terminal" evidence="17">
    <location>
        <begin position="4"/>
        <end position="134"/>
    </location>
</feature>
<dbReference type="EMBL" id="SNYV01000014">
    <property type="protein sequence ID" value="TDQ77215.1"/>
    <property type="molecule type" value="Genomic_DNA"/>
</dbReference>
<comment type="pathway">
    <text evidence="1 12">Carbohydrate degradation; glycolysis; pyruvate from D-glyceraldehyde 3-phosphate: step 4/5.</text>
</comment>
<feature type="binding site" evidence="12">
    <location>
        <position position="370"/>
    </location>
    <ligand>
        <name>(2R)-2-phosphoglycerate</name>
        <dbReference type="ChEBI" id="CHEBI:58289"/>
    </ligand>
</feature>
<evidence type="ECO:0000256" key="12">
    <source>
        <dbReference type="HAMAP-Rule" id="MF_00318"/>
    </source>
</evidence>
<comment type="similarity">
    <text evidence="2 12">Belongs to the enolase family.</text>
</comment>
<reference evidence="18 19" key="1">
    <citation type="submission" date="2019-03" db="EMBL/GenBank/DDBJ databases">
        <title>Genomic Encyclopedia of Archaeal and Bacterial Type Strains, Phase II (KMG-II): from individual species to whole genera.</title>
        <authorList>
            <person name="Goeker M."/>
        </authorList>
    </citation>
    <scope>NUCLEOTIDE SEQUENCE [LARGE SCALE GENOMIC DNA]</scope>
    <source>
        <strain evidence="18 19">DSM 28353</strain>
    </source>
</reference>
<feature type="binding site" evidence="14">
    <location>
        <position position="164"/>
    </location>
    <ligand>
        <name>substrate</name>
    </ligand>
</feature>
<evidence type="ECO:0000256" key="2">
    <source>
        <dbReference type="ARBA" id="ARBA00009604"/>
    </source>
</evidence>
<feature type="binding site" evidence="14">
    <location>
        <position position="316"/>
    </location>
    <ligand>
        <name>substrate</name>
    </ligand>
</feature>
<proteinExistence type="inferred from homology"/>
<dbReference type="Gene3D" id="3.20.20.120">
    <property type="entry name" value="Enolase-like C-terminal domain"/>
    <property type="match status" value="1"/>
</dbReference>
<feature type="binding site" evidence="12 15">
    <location>
        <position position="242"/>
    </location>
    <ligand>
        <name>Mg(2+)</name>
        <dbReference type="ChEBI" id="CHEBI:18420"/>
    </ligand>
</feature>
<dbReference type="Proteomes" id="UP000295292">
    <property type="component" value="Unassembled WGS sequence"/>
</dbReference>